<feature type="transmembrane region" description="Helical" evidence="7">
    <location>
        <begin position="29"/>
        <end position="48"/>
    </location>
</feature>
<feature type="transmembrane region" description="Helical" evidence="7">
    <location>
        <begin position="254"/>
        <end position="273"/>
    </location>
</feature>
<dbReference type="PATRIC" id="fig|1300222.3.peg.4760"/>
<evidence type="ECO:0000256" key="5">
    <source>
        <dbReference type="ARBA" id="ARBA00023136"/>
    </source>
</evidence>
<dbReference type="Pfam" id="PF09678">
    <property type="entry name" value="Caa3_CtaG"/>
    <property type="match status" value="1"/>
</dbReference>
<evidence type="ECO:0000256" key="4">
    <source>
        <dbReference type="ARBA" id="ARBA00022989"/>
    </source>
</evidence>
<gene>
    <name evidence="8" type="ORF">I532_22652</name>
</gene>
<evidence type="ECO:0000256" key="1">
    <source>
        <dbReference type="ARBA" id="ARBA00004651"/>
    </source>
</evidence>
<dbReference type="AlphaFoldDB" id="M8DAQ5"/>
<proteinExistence type="predicted"/>
<keyword evidence="9" id="KW-1185">Reference proteome</keyword>
<dbReference type="GO" id="GO:0005886">
    <property type="term" value="C:plasma membrane"/>
    <property type="evidence" value="ECO:0007669"/>
    <property type="project" value="UniProtKB-SubCell"/>
</dbReference>
<feature type="transmembrane region" description="Helical" evidence="7">
    <location>
        <begin position="101"/>
        <end position="121"/>
    </location>
</feature>
<feature type="transmembrane region" description="Helical" evidence="7">
    <location>
        <begin position="68"/>
        <end position="89"/>
    </location>
</feature>
<dbReference type="InterPro" id="IPR019108">
    <property type="entry name" value="Caa3_assmbl_CtaG-rel"/>
</dbReference>
<sequence>MKGGLKNPMHDHHQHGTPVDGGIGSFSDMWSPTVILITILLTILYFALTGPLRHRFADSKPATAKQKVLFVLAMLFFYAGAGSPINYVGHHYLFSMHMLQMSLLFFVLPPLLMVGIPGWLWTAIFSNKRMYALLRIFTKPIVAAVVFNALLSFYHVPFILDTASLNHDAMNAFHAFLFCTAFCMWWPIVNPLPGQPEQLAGLKKMAYLFANGILITPACALIIFAGEPIYQHYMNAPQLFEGYTAFVDQRTGGIIMKLVQEMVYGSVLAYIFYKWRKDEKQDDLPMDQQPAAQNIGVLKPATDQGRA</sequence>
<name>M8DAQ5_9BACL</name>
<protein>
    <submittedName>
        <fullName evidence="8">Cytochrome aa3 biosynthesis CtaG protein</fullName>
    </submittedName>
</protein>
<organism evidence="8 9">
    <name type="scientific">Brevibacillus borstelensis AK1</name>
    <dbReference type="NCBI Taxonomy" id="1300222"/>
    <lineage>
        <taxon>Bacteria</taxon>
        <taxon>Bacillati</taxon>
        <taxon>Bacillota</taxon>
        <taxon>Bacilli</taxon>
        <taxon>Bacillales</taxon>
        <taxon>Paenibacillaceae</taxon>
        <taxon>Brevibacillus</taxon>
    </lineage>
</organism>
<evidence type="ECO:0000256" key="3">
    <source>
        <dbReference type="ARBA" id="ARBA00022692"/>
    </source>
</evidence>
<evidence type="ECO:0000256" key="6">
    <source>
        <dbReference type="SAM" id="MobiDB-lite"/>
    </source>
</evidence>
<accession>M8DAQ5</accession>
<evidence type="ECO:0000313" key="9">
    <source>
        <dbReference type="Proteomes" id="UP000012081"/>
    </source>
</evidence>
<dbReference type="EMBL" id="APBN01000016">
    <property type="protein sequence ID" value="EMT50402.1"/>
    <property type="molecule type" value="Genomic_DNA"/>
</dbReference>
<evidence type="ECO:0000313" key="8">
    <source>
        <dbReference type="EMBL" id="EMT50402.1"/>
    </source>
</evidence>
<comment type="subcellular location">
    <subcellularLocation>
        <location evidence="1">Cell membrane</location>
        <topology evidence="1">Multi-pass membrane protein</topology>
    </subcellularLocation>
</comment>
<keyword evidence="4 7" id="KW-1133">Transmembrane helix</keyword>
<reference evidence="8 9" key="1">
    <citation type="submission" date="2013-03" db="EMBL/GenBank/DDBJ databases">
        <title>Assembly of a new bacterial strain Brevibacillus borstelensis AK1.</title>
        <authorList>
            <person name="Rajan I."/>
            <person name="PoliReddy D."/>
            <person name="Sugumar T."/>
            <person name="Rathinam K."/>
            <person name="Alqarawi S."/>
            <person name="Khalil A.B."/>
            <person name="Sivakumar N."/>
        </authorList>
    </citation>
    <scope>NUCLEOTIDE SEQUENCE [LARGE SCALE GENOMIC DNA]</scope>
    <source>
        <strain evidence="8 9">AK1</strain>
    </source>
</reference>
<dbReference type="STRING" id="1300222.I532_22652"/>
<keyword evidence="3 7" id="KW-0812">Transmembrane</keyword>
<keyword evidence="5 7" id="KW-0472">Membrane</keyword>
<dbReference type="Proteomes" id="UP000012081">
    <property type="component" value="Unassembled WGS sequence"/>
</dbReference>
<evidence type="ECO:0000256" key="7">
    <source>
        <dbReference type="SAM" id="Phobius"/>
    </source>
</evidence>
<feature type="transmembrane region" description="Helical" evidence="7">
    <location>
        <begin position="141"/>
        <end position="160"/>
    </location>
</feature>
<feature type="transmembrane region" description="Helical" evidence="7">
    <location>
        <begin position="172"/>
        <end position="193"/>
    </location>
</feature>
<keyword evidence="2" id="KW-1003">Cell membrane</keyword>
<feature type="region of interest" description="Disordered" evidence="6">
    <location>
        <begin position="283"/>
        <end position="307"/>
    </location>
</feature>
<feature type="transmembrane region" description="Helical" evidence="7">
    <location>
        <begin position="205"/>
        <end position="225"/>
    </location>
</feature>
<evidence type="ECO:0000256" key="2">
    <source>
        <dbReference type="ARBA" id="ARBA00022475"/>
    </source>
</evidence>
<comment type="caution">
    <text evidence="8">The sequence shown here is derived from an EMBL/GenBank/DDBJ whole genome shotgun (WGS) entry which is preliminary data.</text>
</comment>